<dbReference type="RefSeq" id="WP_248836049.1">
    <property type="nucleotide sequence ID" value="NZ_JAJEQE010000070.1"/>
</dbReference>
<gene>
    <name evidence="2" type="ORF">LKD42_13900</name>
</gene>
<dbReference type="CDD" id="cd00761">
    <property type="entry name" value="Glyco_tranf_GTA_type"/>
    <property type="match status" value="1"/>
</dbReference>
<evidence type="ECO:0000259" key="1">
    <source>
        <dbReference type="Pfam" id="PF00535"/>
    </source>
</evidence>
<comment type="caution">
    <text evidence="2">The sequence shown here is derived from an EMBL/GenBank/DDBJ whole genome shotgun (WGS) entry which is preliminary data.</text>
</comment>
<dbReference type="SUPFAM" id="SSF53448">
    <property type="entry name" value="Nucleotide-diphospho-sugar transferases"/>
    <property type="match status" value="1"/>
</dbReference>
<accession>A0ABS8EYN0</accession>
<dbReference type="PANTHER" id="PTHR43685:SF13">
    <property type="entry name" value="O ANTIGEN BIOSYNTHESIS RHAMNOSYLTRANSFERASE RFBN"/>
    <property type="match status" value="1"/>
</dbReference>
<organism evidence="2 3">
    <name type="scientific">Hominisplanchenecus faecis</name>
    <dbReference type="NCBI Taxonomy" id="2885351"/>
    <lineage>
        <taxon>Bacteria</taxon>
        <taxon>Bacillati</taxon>
        <taxon>Bacillota</taxon>
        <taxon>Clostridia</taxon>
        <taxon>Lachnospirales</taxon>
        <taxon>Lachnospiraceae</taxon>
        <taxon>Hominisplanchenecus</taxon>
    </lineage>
</organism>
<feature type="domain" description="Glycosyltransferase 2-like" evidence="1">
    <location>
        <begin position="7"/>
        <end position="174"/>
    </location>
</feature>
<dbReference type="EMBL" id="JAJEQE010000070">
    <property type="protein sequence ID" value="MCC2150320.1"/>
    <property type="molecule type" value="Genomic_DNA"/>
</dbReference>
<dbReference type="PANTHER" id="PTHR43685">
    <property type="entry name" value="GLYCOSYLTRANSFERASE"/>
    <property type="match status" value="1"/>
</dbReference>
<evidence type="ECO:0000313" key="2">
    <source>
        <dbReference type="EMBL" id="MCC2150320.1"/>
    </source>
</evidence>
<keyword evidence="3" id="KW-1185">Reference proteome</keyword>
<dbReference type="InterPro" id="IPR050834">
    <property type="entry name" value="Glycosyltransf_2"/>
</dbReference>
<sequence>MKKTVDVVIPSYKPDHKFDRLMHMLQKQTYPIGTILIVNTEEKFFPEKGYETWQNVQIRHIETEDFDHGGTRDGAASLLDGDLILFMTQDAVPADVYLVEKLVSAFEKEKVAAAYARQLPDKDCDIIERYTRSFNYPKESSVKTKADLDRLGIKTFFCSNVCAMYRRSIYEKLGGFVKHTIFNEDMIFAGKLIQEGYAIAYVAEARVVHSHNYTNCQQLHRNFDLAVSQADHPEIFAMAKSESEGIRMVKATAAYLIAQRKPYLIPILGMRSASKLLGYRLGRSYQKLPENIVLHLTGNKSYWEKKKKLQSRCKN</sequence>
<dbReference type="InterPro" id="IPR029044">
    <property type="entry name" value="Nucleotide-diphossugar_trans"/>
</dbReference>
<proteinExistence type="predicted"/>
<dbReference type="Gene3D" id="3.90.550.10">
    <property type="entry name" value="Spore Coat Polysaccharide Biosynthesis Protein SpsA, Chain A"/>
    <property type="match status" value="1"/>
</dbReference>
<name>A0ABS8EYN0_9FIRM</name>
<dbReference type="Proteomes" id="UP001299235">
    <property type="component" value="Unassembled WGS sequence"/>
</dbReference>
<dbReference type="Pfam" id="PF00535">
    <property type="entry name" value="Glycos_transf_2"/>
    <property type="match status" value="1"/>
</dbReference>
<dbReference type="InterPro" id="IPR001173">
    <property type="entry name" value="Glyco_trans_2-like"/>
</dbReference>
<protein>
    <submittedName>
        <fullName evidence="2">Glycosyltransferase family 2 protein</fullName>
    </submittedName>
</protein>
<evidence type="ECO:0000313" key="3">
    <source>
        <dbReference type="Proteomes" id="UP001299235"/>
    </source>
</evidence>
<reference evidence="2 3" key="1">
    <citation type="submission" date="2021-10" db="EMBL/GenBank/DDBJ databases">
        <title>Anaerobic single-cell dispensing facilitates the cultivation of human gut bacteria.</title>
        <authorList>
            <person name="Afrizal A."/>
        </authorList>
    </citation>
    <scope>NUCLEOTIDE SEQUENCE [LARGE SCALE GENOMIC DNA]</scope>
    <source>
        <strain evidence="2 3">CLA-AA-H246</strain>
    </source>
</reference>